<dbReference type="KEGG" id="ndi:NDAI_0D02040"/>
<feature type="region of interest" description="Disordered" evidence="12">
    <location>
        <begin position="317"/>
        <end position="349"/>
    </location>
</feature>
<feature type="site" description="Cleavage (non-hydrolytic); by autocatalysis" evidence="11">
    <location>
        <begin position="1046"/>
        <end position="1047"/>
    </location>
</feature>
<feature type="chain" id="PRO_5023225306" description="Phosphatidylserine decarboxylase 2 beta chain" evidence="11">
    <location>
        <begin position="1"/>
        <end position="1046"/>
    </location>
</feature>
<proteinExistence type="inferred from homology"/>
<dbReference type="SUPFAM" id="SSF49562">
    <property type="entry name" value="C2 domain (Calcium/lipid-binding domain, CaLB)"/>
    <property type="match status" value="2"/>
</dbReference>
<dbReference type="RefSeq" id="XP_003669761.1">
    <property type="nucleotide sequence ID" value="XM_003669713.1"/>
</dbReference>
<comment type="pathway">
    <text evidence="1">Lipid metabolism.</text>
</comment>
<dbReference type="OMA" id="KTSWRKH"/>
<comment type="subunit">
    <text evidence="11">Heterodimer of a large membrane-associated beta subunit and a small pyruvoyl-containing alpha subunit. Interacts with pstB2. This interaction may be a means to structurally tether the donor membrane (ER) harboring PstB2 to acceptor membranes (Golgi/endosomes) harboring PSD2 during PtdSer transport to the site of PtdEtn synthesis.</text>
</comment>
<evidence type="ECO:0000256" key="4">
    <source>
        <dbReference type="ARBA" id="ARBA00023098"/>
    </source>
</evidence>
<evidence type="ECO:0000256" key="5">
    <source>
        <dbReference type="ARBA" id="ARBA00023136"/>
    </source>
</evidence>
<keyword evidence="10 11" id="KW-0670">Pyruvate</keyword>
<dbReference type="GO" id="GO:0005795">
    <property type="term" value="C:Golgi stack"/>
    <property type="evidence" value="ECO:0007669"/>
    <property type="project" value="UniProtKB-UniRule"/>
</dbReference>
<evidence type="ECO:0000313" key="15">
    <source>
        <dbReference type="Proteomes" id="UP000000689"/>
    </source>
</evidence>
<evidence type="ECO:0000256" key="10">
    <source>
        <dbReference type="ARBA" id="ARBA00023317"/>
    </source>
</evidence>
<dbReference type="GO" id="GO:0004609">
    <property type="term" value="F:phosphatidylserine decarboxylase activity"/>
    <property type="evidence" value="ECO:0007669"/>
    <property type="project" value="UniProtKB-UniRule"/>
</dbReference>
<dbReference type="STRING" id="1071378.G0W9Q7"/>
<evidence type="ECO:0000256" key="9">
    <source>
        <dbReference type="ARBA" id="ARBA00023264"/>
    </source>
</evidence>
<comment type="cofactor">
    <cofactor evidence="11">
        <name>pyruvate</name>
        <dbReference type="ChEBI" id="CHEBI:15361"/>
    </cofactor>
    <text evidence="11">Binds 1 pyruvoyl group covalently per subunit.</text>
</comment>
<dbReference type="GeneID" id="11494889"/>
<dbReference type="InterPro" id="IPR033179">
    <property type="entry name" value="PSD_type2_pro"/>
</dbReference>
<name>G0W9Q7_NAUDC</name>
<feature type="domain" description="C2" evidence="13">
    <location>
        <begin position="480"/>
        <end position="604"/>
    </location>
</feature>
<dbReference type="PANTHER" id="PTHR10067">
    <property type="entry name" value="PHOSPHATIDYLSERINE DECARBOXYLASE"/>
    <property type="match status" value="1"/>
</dbReference>
<dbReference type="PANTHER" id="PTHR10067:SF17">
    <property type="entry name" value="PHOSPHATIDYLSERINE DECARBOXYLASE PROENZYME 2"/>
    <property type="match status" value="1"/>
</dbReference>
<feature type="active site" description="Schiff-base intermediate with substrate; via pyruvic acid; for decarboxylase activity" evidence="11">
    <location>
        <position position="1047"/>
    </location>
</feature>
<dbReference type="Gene3D" id="2.60.40.150">
    <property type="entry name" value="C2 domain"/>
    <property type="match status" value="2"/>
</dbReference>
<dbReference type="GO" id="GO:0006656">
    <property type="term" value="P:phosphatidylcholine biosynthetic process"/>
    <property type="evidence" value="ECO:0007669"/>
    <property type="project" value="EnsemblFungi"/>
</dbReference>
<keyword evidence="11" id="KW-0333">Golgi apparatus</keyword>
<dbReference type="NCBIfam" id="TIGR00163">
    <property type="entry name" value="PS_decarb"/>
    <property type="match status" value="1"/>
</dbReference>
<dbReference type="HOGENOM" id="CLU_002661_1_0_1"/>
<gene>
    <name evidence="14" type="primary">NDAI0D02040</name>
    <name evidence="11" type="synonym">PSD2</name>
    <name evidence="14" type="ordered locus">NDAI_0D02040</name>
</gene>
<dbReference type="GO" id="GO:0010008">
    <property type="term" value="C:endosome membrane"/>
    <property type="evidence" value="ECO:0007669"/>
    <property type="project" value="UniProtKB-SubCell"/>
</dbReference>
<evidence type="ECO:0000256" key="8">
    <source>
        <dbReference type="ARBA" id="ARBA00023239"/>
    </source>
</evidence>
<dbReference type="AlphaFoldDB" id="G0W9Q7"/>
<keyword evidence="11" id="KW-0967">Endosome</keyword>
<keyword evidence="15" id="KW-1185">Reference proteome</keyword>
<dbReference type="SMART" id="SM00239">
    <property type="entry name" value="C2"/>
    <property type="match status" value="2"/>
</dbReference>
<evidence type="ECO:0000256" key="3">
    <source>
        <dbReference type="ARBA" id="ARBA00022793"/>
    </source>
</evidence>
<comment type="domain">
    <text evidence="11">The C2 domains have an essential, but non-catalytic function. They may facilitate interaction with PstB2 and are required for lipid transport function.</text>
</comment>
<evidence type="ECO:0000256" key="2">
    <source>
        <dbReference type="ARBA" id="ARBA00022516"/>
    </source>
</evidence>
<feature type="active site" description="Charge relay system; for autoendoproteolytic cleavage activity" evidence="11">
    <location>
        <position position="903"/>
    </location>
</feature>
<evidence type="ECO:0000256" key="7">
    <source>
        <dbReference type="ARBA" id="ARBA00023209"/>
    </source>
</evidence>
<feature type="modified residue" description="Pyruvic acid (Ser); by autocatalysis" evidence="11">
    <location>
        <position position="1047"/>
    </location>
</feature>
<dbReference type="PROSITE" id="PS50004">
    <property type="entry name" value="C2"/>
    <property type="match status" value="1"/>
</dbReference>
<dbReference type="InterPro" id="IPR035892">
    <property type="entry name" value="C2_domain_sf"/>
</dbReference>
<dbReference type="Proteomes" id="UP000000689">
    <property type="component" value="Chromosome 4"/>
</dbReference>
<feature type="active site" description="Charge relay system; for autoendoproteolytic cleavage activity" evidence="11">
    <location>
        <position position="960"/>
    </location>
</feature>
<dbReference type="InterPro" id="IPR003817">
    <property type="entry name" value="PS_Dcarbxylase"/>
</dbReference>
<dbReference type="Pfam" id="PF00168">
    <property type="entry name" value="C2"/>
    <property type="match status" value="2"/>
</dbReference>
<comment type="pathway">
    <text evidence="11">Phospholipid metabolism; phosphatidylethanolamine biosynthesis; phosphatidylethanolamine from CDP-diacylglycerol: step 2/2.</text>
</comment>
<feature type="region of interest" description="Disordered" evidence="12">
    <location>
        <begin position="267"/>
        <end position="296"/>
    </location>
</feature>
<feature type="region of interest" description="Disordered" evidence="12">
    <location>
        <begin position="119"/>
        <end position="149"/>
    </location>
</feature>
<evidence type="ECO:0000256" key="12">
    <source>
        <dbReference type="SAM" id="MobiDB-lite"/>
    </source>
</evidence>
<dbReference type="UniPathway" id="UPA00558">
    <property type="reaction ID" value="UER00616"/>
</dbReference>
<organism evidence="14 15">
    <name type="scientific">Naumovozyma dairenensis (strain ATCC 10597 / BCRC 20456 / CBS 421 / NBRC 0211 / NRRL Y-12639)</name>
    <name type="common">Saccharomyces dairenensis</name>
    <dbReference type="NCBI Taxonomy" id="1071378"/>
    <lineage>
        <taxon>Eukaryota</taxon>
        <taxon>Fungi</taxon>
        <taxon>Dikarya</taxon>
        <taxon>Ascomycota</taxon>
        <taxon>Saccharomycotina</taxon>
        <taxon>Saccharomycetes</taxon>
        <taxon>Saccharomycetales</taxon>
        <taxon>Saccharomycetaceae</taxon>
        <taxon>Naumovozyma</taxon>
    </lineage>
</organism>
<keyword evidence="5 11" id="KW-0472">Membrane</keyword>
<evidence type="ECO:0000256" key="11">
    <source>
        <dbReference type="HAMAP-Rule" id="MF_03209"/>
    </source>
</evidence>
<comment type="catalytic activity">
    <reaction evidence="11">
        <text>a 1,2-diacyl-sn-glycero-3-phospho-L-serine + H(+) = a 1,2-diacyl-sn-glycero-3-phosphoethanolamine + CO2</text>
        <dbReference type="Rhea" id="RHEA:20828"/>
        <dbReference type="ChEBI" id="CHEBI:15378"/>
        <dbReference type="ChEBI" id="CHEBI:16526"/>
        <dbReference type="ChEBI" id="CHEBI:57262"/>
        <dbReference type="ChEBI" id="CHEBI:64612"/>
        <dbReference type="EC" id="4.1.1.65"/>
    </reaction>
</comment>
<reference evidence="14 15" key="1">
    <citation type="journal article" date="2011" name="Proc. Natl. Acad. Sci. U.S.A.">
        <title>Evolutionary erosion of yeast sex chromosomes by mating-type switching accidents.</title>
        <authorList>
            <person name="Gordon J.L."/>
            <person name="Armisen D."/>
            <person name="Proux-Wera E."/>
            <person name="Oheigeartaigh S.S."/>
            <person name="Byrne K.P."/>
            <person name="Wolfe K.H."/>
        </authorList>
    </citation>
    <scope>NUCLEOTIDE SEQUENCE [LARGE SCALE GENOMIC DNA]</scope>
    <source>
        <strain evidence="15">ATCC 10597 / BCRC 20456 / CBS 421 / NBRC 0211 / NRRL Y-12639</strain>
    </source>
</reference>
<comment type="function">
    <text evidence="11">Catalyzes the formation of phosphatidylethanolamine (PtdEtn) from phosphatidylserine (PtdSer). Plays a central role in phospholipid metabolism and in the interorganelle trafficking of phosphatidylserine.</text>
</comment>
<keyword evidence="9 11" id="KW-1208">Phospholipid metabolism</keyword>
<accession>G0W9Q7</accession>
<dbReference type="OrthoDB" id="67700at2759"/>
<sequence length="1147" mass="132186">MRLTNRHRNGQKSRKSVLTLKIQVIQARNIDIIKKFDCSPVCFVGTNINSYAKTNKLKNSNTKWNESIKLKLPRNPNSEWLHLAMYDALPPIDQHIYNKPLYPSSMLLNSPSVSTISLNSQISSSRHGNESNTRDNISPTNTNFNREIDSTQSYSKTSNYLYIGEVSISLLDLFQNADSSTSYTFQIAPKWFTLYDKRRGKNKDLPVGDIKLGFLLESSSKHKVTFKAFNEWKSQLIGNLESRKFLHDARSSRTSVHNLKSISEDKIMNDINEGQPYTRSSNDDSLQLTSSSNSQDQINQVESVLDTDHDLISVASSIFEQNDEDEDEDGDYDDDENSDYDTSRFDLGNGNRQLEVVGDEDIDPISESEDINDELEMTELAELYQLEGAALDLRSMVTALDEYDVVYPNNKMYEPPEHKEKRNDISDVYPSYASSYKVADDEDEKATLEESRSISFDSIGNRFLHLKRRKRIGMGKKSLMPHNRHTTFHVSKKLHATGMIFIKLDKIRNLPQLRNKISRTNYFMDPFIITTFGRRVFKSSWKKHDLNPIFNEYIVFEIYPTEMDYGFHFKVIDKDSFSSNDEIAECSLTWKEMINSQATTPEWSKFELPLIMNDHLLVDNINPLLSIDVKFIPYQQLIKYFWEQSVPMQTYKENYDIIDLMMYLEQLGSFSDEDALDFFRYFGKLAWKGETLTRKQLIEGFQTWNKTANFRHVWKCPSCFRSCHPTRGTRNSKLIIENDLISHFARCTFSISHRILQPSYVSSSFASKRWFSKMLIKLTYGKYVLGSNNANILVEDRDTGIIIEEKISAHVKLGMRIIYNGKGKESKKFKSLLKSMSIRQGRKFDSPVSVKQIKPFIEFHSLDLSDCLDTEYKTFNEFFYRKLKPGSRLPESNDPRVLISPADSRCTMFSTVHQSKEIWIKGDKFSIGRLTQNHRLDMFNDKSCSLGIFRLAPQDYHRFHSPCNGKILKPIYVEGNYYTVNPMAVRSELDIFGENVRVIVPIESPEFGTILFIPIGAMMVGSIILTVEESETVVRGQELGYFKFGGSTIVIVIPSQKVILDSDLLKNSSEGIETLVKVGMSIGHTGDILELKRKRIKIDDPKQIEQIKRTISVTDENAEQLGNVPWQYHEYRKFIDENVDSSTDDIS</sequence>
<dbReference type="Pfam" id="PF02666">
    <property type="entry name" value="PS_Dcarbxylase"/>
    <property type="match status" value="1"/>
</dbReference>
<dbReference type="HAMAP" id="MF_00663">
    <property type="entry name" value="PS_decarb_PSD_B_type2"/>
    <property type="match status" value="1"/>
</dbReference>
<dbReference type="eggNOG" id="KOG2419">
    <property type="taxonomic scope" value="Eukaryota"/>
</dbReference>
<feature type="compositionally biased region" description="Acidic residues" evidence="12">
    <location>
        <begin position="321"/>
        <end position="339"/>
    </location>
</feature>
<dbReference type="GO" id="GO:0016540">
    <property type="term" value="P:protein autoprocessing"/>
    <property type="evidence" value="ECO:0007669"/>
    <property type="project" value="UniProtKB-UniRule"/>
</dbReference>
<evidence type="ECO:0000256" key="1">
    <source>
        <dbReference type="ARBA" id="ARBA00005189"/>
    </source>
</evidence>
<feature type="chain" id="PRO_5023225308" description="Phosphatidylserine decarboxylase 2 alpha chain" evidence="11">
    <location>
        <begin position="1047"/>
        <end position="1147"/>
    </location>
</feature>
<dbReference type="GO" id="GO:0006646">
    <property type="term" value="P:phosphatidylethanolamine biosynthetic process"/>
    <property type="evidence" value="ECO:0007669"/>
    <property type="project" value="UniProtKB-UniRule"/>
</dbReference>
<keyword evidence="3 11" id="KW-0210">Decarboxylase</keyword>
<dbReference type="GO" id="GO:0000139">
    <property type="term" value="C:Golgi membrane"/>
    <property type="evidence" value="ECO:0007669"/>
    <property type="project" value="UniProtKB-SubCell"/>
</dbReference>
<evidence type="ECO:0000256" key="6">
    <source>
        <dbReference type="ARBA" id="ARBA00023145"/>
    </source>
</evidence>
<comment type="similarity">
    <text evidence="11">Belongs to the phosphatidylserine decarboxylase family. PSD-B subfamily. Eukaryotic type II sub-subfamily.</text>
</comment>
<evidence type="ECO:0000313" key="14">
    <source>
        <dbReference type="EMBL" id="CCD24518.1"/>
    </source>
</evidence>
<keyword evidence="6 11" id="KW-0865">Zymogen</keyword>
<comment type="PTM">
    <text evidence="11">Is synthesized initially as an inactive proenzyme. Formation of the active enzyme involves a self-maturation process in which the active site pyruvoyl group is generated from an internal serine residue via an autocatalytic post-translational modification. Two non-identical subunits are generated from the proenzyme in this reaction, and the pyruvate is formed at the N-terminus of the alpha chain, which is derived from the carboxyl end of the proenzyme. The autoendoproteolytic cleavage occurs by a canonical serine protease mechanism, in which the side chain hydroxyl group of the serine supplies its oxygen atom to form the C-terminus of the beta chain, while the remainder of the serine residue undergoes an oxidative deamination to produce ammonia and the pyruvoyl prosthetic group on the alpha chain. During this reaction, the Ser that is part of the protease active site of the proenzyme becomes the pyruvoyl prosthetic group, which constitutes an essential element of the active site of the mature decarboxylase.</text>
</comment>
<dbReference type="EMBL" id="HE580270">
    <property type="protein sequence ID" value="CCD24518.1"/>
    <property type="molecule type" value="Genomic_DNA"/>
</dbReference>
<feature type="compositionally biased region" description="Polar residues" evidence="12">
    <location>
        <begin position="134"/>
        <end position="149"/>
    </location>
</feature>
<dbReference type="EC" id="4.1.1.65" evidence="11"/>
<dbReference type="InterPro" id="IPR033177">
    <property type="entry name" value="PSD-B"/>
</dbReference>
<comment type="subcellular location">
    <subcellularLocation>
        <location evidence="11">Golgi apparatus membrane</location>
        <topology evidence="11">Peripheral membrane protein</topology>
        <orientation evidence="11">Cytoplasmic side</orientation>
    </subcellularLocation>
    <subcellularLocation>
        <location evidence="11">Endosome membrane</location>
        <topology evidence="11">Peripheral membrane protein</topology>
        <orientation evidence="11">Cytoplasmic side</orientation>
    </subcellularLocation>
</comment>
<dbReference type="InterPro" id="IPR000008">
    <property type="entry name" value="C2_dom"/>
</dbReference>
<feature type="compositionally biased region" description="Polar residues" evidence="12">
    <location>
        <begin position="275"/>
        <end position="296"/>
    </location>
</feature>
<keyword evidence="2 11" id="KW-0444">Lipid biosynthesis</keyword>
<keyword evidence="4 11" id="KW-0443">Lipid metabolism</keyword>
<feature type="active site" description="Charge relay system; for autoendoproteolytic cleavage activity" evidence="11">
    <location>
        <position position="1047"/>
    </location>
</feature>
<evidence type="ECO:0000259" key="13">
    <source>
        <dbReference type="PROSITE" id="PS50004"/>
    </source>
</evidence>
<keyword evidence="8 11" id="KW-0456">Lyase</keyword>
<protein>
    <recommendedName>
        <fullName evidence="11">Phosphatidylserine decarboxylase proenzyme 2</fullName>
        <ecNumber evidence="11">4.1.1.65</ecNumber>
    </recommendedName>
    <component>
        <recommendedName>
            <fullName evidence="11">Phosphatidylserine decarboxylase 2 beta chain</fullName>
        </recommendedName>
    </component>
    <component>
        <recommendedName>
            <fullName evidence="11">Phosphatidylserine decarboxylase 2 alpha chain</fullName>
        </recommendedName>
    </component>
</protein>
<keyword evidence="7 11" id="KW-0594">Phospholipid biosynthesis</keyword>